<evidence type="ECO:0000313" key="3">
    <source>
        <dbReference type="Proteomes" id="UP000271678"/>
    </source>
</evidence>
<dbReference type="GO" id="GO:0015689">
    <property type="term" value="P:molybdate ion transport"/>
    <property type="evidence" value="ECO:0007669"/>
    <property type="project" value="TreeGrafter"/>
</dbReference>
<name>A0A3M9M2B1_9MICO</name>
<dbReference type="CDD" id="cd13540">
    <property type="entry name" value="PBP2_ModA_WtpA"/>
    <property type="match status" value="1"/>
</dbReference>
<dbReference type="GO" id="GO:0030973">
    <property type="term" value="F:molybdate ion binding"/>
    <property type="evidence" value="ECO:0007669"/>
    <property type="project" value="TreeGrafter"/>
</dbReference>
<sequence>MSSSAPKGSGTVNVLYAGSLVALMEKQIGPAFEKATGYKFAGFAAGSNDLAAQIKGKVRKADVFISASPKADQLLIGSANGDWVSWFVTYATSPLVLGYNPKSKFAAKIQSGPWYDVITEPGFRVGTTDPKADPKGKLAHQALLAEGATHPKLLALAKNDKIIFPEETLVADLQSGQLDAGFFYTSEAKVAAIPTVQLTGQQLAASYTATVVKNAPNESGAEAFVAYLLGPDARKTLSAQAFELVTPPKVTGTGVPAAVTKALSS</sequence>
<evidence type="ECO:0000313" key="2">
    <source>
        <dbReference type="EMBL" id="RNI19053.1"/>
    </source>
</evidence>
<dbReference type="PANTHER" id="PTHR30632">
    <property type="entry name" value="MOLYBDATE-BINDING PERIPLASMIC PROTEIN"/>
    <property type="match status" value="1"/>
</dbReference>
<proteinExistence type="inferred from homology"/>
<dbReference type="OrthoDB" id="9785015at2"/>
<dbReference type="PANTHER" id="PTHR30632:SF16">
    <property type="entry name" value="MOLYBDATE_TUNGSTATE-BINDING PROTEIN WTPA"/>
    <property type="match status" value="1"/>
</dbReference>
<comment type="caution">
    <text evidence="2">The sequence shown here is derived from an EMBL/GenBank/DDBJ whole genome shotgun (WGS) entry which is preliminary data.</text>
</comment>
<comment type="similarity">
    <text evidence="1">Belongs to the bacterial solute-binding protein 1 family. WtpA subfamily.</text>
</comment>
<accession>A0A3M9M2B1</accession>
<dbReference type="Pfam" id="PF13531">
    <property type="entry name" value="SBP_bac_11"/>
    <property type="match status" value="1"/>
</dbReference>
<keyword evidence="3" id="KW-1185">Reference proteome</keyword>
<evidence type="ECO:0000256" key="1">
    <source>
        <dbReference type="ARBA" id="ARBA00009438"/>
    </source>
</evidence>
<dbReference type="Proteomes" id="UP000271678">
    <property type="component" value="Unassembled WGS sequence"/>
</dbReference>
<dbReference type="AlphaFoldDB" id="A0A3M9M2B1"/>
<reference evidence="2 3" key="1">
    <citation type="submission" date="2018-11" db="EMBL/GenBank/DDBJ databases">
        <title>Draft genome of Simplicispira Flexivirga sp. BO-16.</title>
        <authorList>
            <person name="Im W.T."/>
        </authorList>
    </citation>
    <scope>NUCLEOTIDE SEQUENCE [LARGE SCALE GENOMIC DNA]</scope>
    <source>
        <strain evidence="2 3">BO-16</strain>
    </source>
</reference>
<dbReference type="SUPFAM" id="SSF53850">
    <property type="entry name" value="Periplasmic binding protein-like II"/>
    <property type="match status" value="1"/>
</dbReference>
<dbReference type="EMBL" id="RJJQ01000021">
    <property type="protein sequence ID" value="RNI19053.1"/>
    <property type="molecule type" value="Genomic_DNA"/>
</dbReference>
<dbReference type="InterPro" id="IPR050682">
    <property type="entry name" value="ModA/WtpA"/>
</dbReference>
<gene>
    <name evidence="2" type="ORF">EFY87_17280</name>
</gene>
<protein>
    <submittedName>
        <fullName evidence="2">Extracellular solute-binding protein</fullName>
    </submittedName>
</protein>
<organism evidence="2 3">
    <name type="scientific">Flexivirga caeni</name>
    <dbReference type="NCBI Taxonomy" id="2294115"/>
    <lineage>
        <taxon>Bacteria</taxon>
        <taxon>Bacillati</taxon>
        <taxon>Actinomycetota</taxon>
        <taxon>Actinomycetes</taxon>
        <taxon>Micrococcales</taxon>
        <taxon>Dermacoccaceae</taxon>
        <taxon>Flexivirga</taxon>
    </lineage>
</organism>
<dbReference type="Gene3D" id="3.40.190.10">
    <property type="entry name" value="Periplasmic binding protein-like II"/>
    <property type="match status" value="2"/>
</dbReference>